<protein>
    <submittedName>
        <fullName evidence="3">Uncharacterized protein</fullName>
    </submittedName>
</protein>
<organism evidence="3 4">
    <name type="scientific">Paenibacillus azoreducens</name>
    <dbReference type="NCBI Taxonomy" id="116718"/>
    <lineage>
        <taxon>Bacteria</taxon>
        <taxon>Bacillati</taxon>
        <taxon>Bacillota</taxon>
        <taxon>Bacilli</taxon>
        <taxon>Bacillales</taxon>
        <taxon>Paenibacillaceae</taxon>
        <taxon>Paenibacillus</taxon>
    </lineage>
</organism>
<reference evidence="3 4" key="1">
    <citation type="submission" date="2021-03" db="EMBL/GenBank/DDBJ databases">
        <title>Antimicrobial resistance genes in bacteria isolated from Japanese honey, and their potential for conferring macrolide and lincosamide resistance in the American foulbrood pathogen Paenibacillus larvae.</title>
        <authorList>
            <person name="Okamoto M."/>
            <person name="Kumagai M."/>
            <person name="Kanamori H."/>
            <person name="Takamatsu D."/>
        </authorList>
    </citation>
    <scope>NUCLEOTIDE SEQUENCE [LARGE SCALE GENOMIC DNA]</scope>
    <source>
        <strain evidence="3 4">J34TS1</strain>
    </source>
</reference>
<feature type="transmembrane region" description="Helical" evidence="2">
    <location>
        <begin position="12"/>
        <end position="34"/>
    </location>
</feature>
<dbReference type="AlphaFoldDB" id="A0A920CW19"/>
<proteinExistence type="predicted"/>
<dbReference type="Proteomes" id="UP000682811">
    <property type="component" value="Unassembled WGS sequence"/>
</dbReference>
<keyword evidence="4" id="KW-1185">Reference proteome</keyword>
<feature type="compositionally biased region" description="Basic and acidic residues" evidence="1">
    <location>
        <begin position="280"/>
        <end position="290"/>
    </location>
</feature>
<sequence length="306" mass="34454">MSLAAWIPVYDITYTQPGIFMAGLAVLVFLWTYIRTARSYRKAASARLERLQHTLGLYCRAAGMLDEEPGTQASGEPEPESESLSIVLQQCKAAPLITTELIETIDMYLRERDTSRHVQLQRTLGREISRRIREQASIIRSLDNPGWGIGLWKLVRPALPFATLAFILSFCLQLYQAFQERHIPLLSWTSAELWMRFVSCLAAVVFFYLAVMTSRNDSPRYAYRILALTISAAALGHFAGLAAAPYIVAVQFILFLSGFGINKKRSRRDRPYPGSVDLLEDSKKTEHTQEAGKTSIDAVSKKTDRV</sequence>
<feature type="transmembrane region" description="Helical" evidence="2">
    <location>
        <begin position="193"/>
        <end position="209"/>
    </location>
</feature>
<evidence type="ECO:0000256" key="2">
    <source>
        <dbReference type="SAM" id="Phobius"/>
    </source>
</evidence>
<evidence type="ECO:0000313" key="3">
    <source>
        <dbReference type="EMBL" id="GIO51102.1"/>
    </source>
</evidence>
<gene>
    <name evidence="3" type="ORF">J34TS1_58670</name>
</gene>
<dbReference type="RefSeq" id="WP_212981154.1">
    <property type="nucleotide sequence ID" value="NZ_AP025343.1"/>
</dbReference>
<evidence type="ECO:0000256" key="1">
    <source>
        <dbReference type="SAM" id="MobiDB-lite"/>
    </source>
</evidence>
<feature type="region of interest" description="Disordered" evidence="1">
    <location>
        <begin position="266"/>
        <end position="306"/>
    </location>
</feature>
<name>A0A920CW19_9BACL</name>
<feature type="transmembrane region" description="Helical" evidence="2">
    <location>
        <begin position="221"/>
        <end position="238"/>
    </location>
</feature>
<keyword evidence="2" id="KW-1133">Transmembrane helix</keyword>
<keyword evidence="2" id="KW-0812">Transmembrane</keyword>
<feature type="transmembrane region" description="Helical" evidence="2">
    <location>
        <begin position="158"/>
        <end position="178"/>
    </location>
</feature>
<dbReference type="EMBL" id="BORT01000044">
    <property type="protein sequence ID" value="GIO51102.1"/>
    <property type="molecule type" value="Genomic_DNA"/>
</dbReference>
<feature type="transmembrane region" description="Helical" evidence="2">
    <location>
        <begin position="244"/>
        <end position="261"/>
    </location>
</feature>
<evidence type="ECO:0000313" key="4">
    <source>
        <dbReference type="Proteomes" id="UP000682811"/>
    </source>
</evidence>
<accession>A0A920CW19</accession>
<comment type="caution">
    <text evidence="3">The sequence shown here is derived from an EMBL/GenBank/DDBJ whole genome shotgun (WGS) entry which is preliminary data.</text>
</comment>
<keyword evidence="2" id="KW-0472">Membrane</keyword>